<proteinExistence type="predicted"/>
<gene>
    <name evidence="1" type="ORF">KME25_13160</name>
</gene>
<sequence length="238" mass="28265">MEKVEKLRAIILENLEDFQGNSLVAPFNEVPDFDLYSHDYLEFAEQELNKGTSVSLVNCITHLKRSIECQMDTFFYTFNLAKLFSRRNLKFDKKADFLKEAGVLISRSLSRFNTIRNKIEHEYRVPKIDDIEVYFDLVSALVLLVERATFQYTGVDFFAYDENNDKKITFKMTYRREAPSIEATWRIVIDGEEKEEKLEVYAEREIQEFAHFFRILTILIEFWNQQGSIAYIRRKLSQ</sequence>
<dbReference type="AlphaFoldDB" id="A0A951PMC7"/>
<organism evidence="1 2">
    <name type="scientific">Symplocastrum torsivum CPER-KK1</name>
    <dbReference type="NCBI Taxonomy" id="450513"/>
    <lineage>
        <taxon>Bacteria</taxon>
        <taxon>Bacillati</taxon>
        <taxon>Cyanobacteriota</taxon>
        <taxon>Cyanophyceae</taxon>
        <taxon>Oscillatoriophycideae</taxon>
        <taxon>Oscillatoriales</taxon>
        <taxon>Microcoleaceae</taxon>
        <taxon>Symplocastrum</taxon>
    </lineage>
</organism>
<evidence type="ECO:0000313" key="2">
    <source>
        <dbReference type="Proteomes" id="UP000753908"/>
    </source>
</evidence>
<accession>A0A951PMC7</accession>
<dbReference type="Proteomes" id="UP000753908">
    <property type="component" value="Unassembled WGS sequence"/>
</dbReference>
<dbReference type="EMBL" id="JAHHIF010000014">
    <property type="protein sequence ID" value="MBW4545378.1"/>
    <property type="molecule type" value="Genomic_DNA"/>
</dbReference>
<reference evidence="1" key="2">
    <citation type="journal article" date="2022" name="Microbiol. Resour. Announc.">
        <title>Metagenome Sequencing to Explore Phylogenomics of Terrestrial Cyanobacteria.</title>
        <authorList>
            <person name="Ward R.D."/>
            <person name="Stajich J.E."/>
            <person name="Johansen J.R."/>
            <person name="Huntemann M."/>
            <person name="Clum A."/>
            <person name="Foster B."/>
            <person name="Foster B."/>
            <person name="Roux S."/>
            <person name="Palaniappan K."/>
            <person name="Varghese N."/>
            <person name="Mukherjee S."/>
            <person name="Reddy T.B.K."/>
            <person name="Daum C."/>
            <person name="Copeland A."/>
            <person name="Chen I.A."/>
            <person name="Ivanova N.N."/>
            <person name="Kyrpides N.C."/>
            <person name="Shapiro N."/>
            <person name="Eloe-Fadrosh E.A."/>
            <person name="Pietrasiak N."/>
        </authorList>
    </citation>
    <scope>NUCLEOTIDE SEQUENCE</scope>
    <source>
        <strain evidence="1">CPER-KK1</strain>
    </source>
</reference>
<protein>
    <submittedName>
        <fullName evidence="1">Uncharacterized protein</fullName>
    </submittedName>
</protein>
<evidence type="ECO:0000313" key="1">
    <source>
        <dbReference type="EMBL" id="MBW4545378.1"/>
    </source>
</evidence>
<reference evidence="1" key="1">
    <citation type="submission" date="2021-05" db="EMBL/GenBank/DDBJ databases">
        <authorList>
            <person name="Pietrasiak N."/>
            <person name="Ward R."/>
            <person name="Stajich J.E."/>
            <person name="Kurbessoian T."/>
        </authorList>
    </citation>
    <scope>NUCLEOTIDE SEQUENCE</scope>
    <source>
        <strain evidence="1">CPER-KK1</strain>
    </source>
</reference>
<comment type="caution">
    <text evidence="1">The sequence shown here is derived from an EMBL/GenBank/DDBJ whole genome shotgun (WGS) entry which is preliminary data.</text>
</comment>
<name>A0A951PMC7_9CYAN</name>